<dbReference type="EMBL" id="CAVNYO010000147">
    <property type="protein sequence ID" value="CAK5269439.1"/>
    <property type="molecule type" value="Genomic_DNA"/>
</dbReference>
<dbReference type="Proteomes" id="UP001295794">
    <property type="component" value="Unassembled WGS sequence"/>
</dbReference>
<feature type="non-terminal residue" evidence="2">
    <location>
        <position position="1"/>
    </location>
</feature>
<feature type="region of interest" description="Disordered" evidence="1">
    <location>
        <begin position="45"/>
        <end position="65"/>
    </location>
</feature>
<protein>
    <submittedName>
        <fullName evidence="2">Uncharacterized protein</fullName>
    </submittedName>
</protein>
<keyword evidence="4" id="KW-1185">Reference proteome</keyword>
<evidence type="ECO:0000256" key="1">
    <source>
        <dbReference type="SAM" id="MobiDB-lite"/>
    </source>
</evidence>
<proteinExistence type="predicted"/>
<organism evidence="2 4">
    <name type="scientific">Mycena citricolor</name>
    <dbReference type="NCBI Taxonomy" id="2018698"/>
    <lineage>
        <taxon>Eukaryota</taxon>
        <taxon>Fungi</taxon>
        <taxon>Dikarya</taxon>
        <taxon>Basidiomycota</taxon>
        <taxon>Agaricomycotina</taxon>
        <taxon>Agaricomycetes</taxon>
        <taxon>Agaricomycetidae</taxon>
        <taxon>Agaricales</taxon>
        <taxon>Marasmiineae</taxon>
        <taxon>Mycenaceae</taxon>
        <taxon>Mycena</taxon>
    </lineage>
</organism>
<gene>
    <name evidence="2" type="ORF">MYCIT1_LOCUS11966</name>
    <name evidence="3" type="ORF">MYCIT1_LOCUS13150</name>
</gene>
<dbReference type="AlphaFoldDB" id="A0AAD2H4R5"/>
<evidence type="ECO:0000313" key="4">
    <source>
        <dbReference type="Proteomes" id="UP001295794"/>
    </source>
</evidence>
<comment type="caution">
    <text evidence="2">The sequence shown here is derived from an EMBL/GenBank/DDBJ whole genome shotgun (WGS) entry which is preliminary data.</text>
</comment>
<evidence type="ECO:0000313" key="3">
    <source>
        <dbReference type="EMBL" id="CAK5269439.1"/>
    </source>
</evidence>
<evidence type="ECO:0000313" key="2">
    <source>
        <dbReference type="EMBL" id="CAK5268680.1"/>
    </source>
</evidence>
<reference evidence="2" key="1">
    <citation type="submission" date="2023-11" db="EMBL/GenBank/DDBJ databases">
        <authorList>
            <person name="De Vega J J."/>
            <person name="De Vega J J."/>
        </authorList>
    </citation>
    <scope>NUCLEOTIDE SEQUENCE</scope>
</reference>
<name>A0AAD2H4R5_9AGAR</name>
<accession>A0AAD2H4R5</accession>
<dbReference type="EMBL" id="CAVNYO010000138">
    <property type="protein sequence ID" value="CAK5268680.1"/>
    <property type="molecule type" value="Genomic_DNA"/>
</dbReference>
<feature type="region of interest" description="Disordered" evidence="1">
    <location>
        <begin position="1"/>
        <end position="26"/>
    </location>
</feature>
<sequence>HLDSHFLPSRPSPAPSPAGKFPSGSSRLLRAIHRQVAARVLPMQWGERPGAQADVPRTAGGIDDR</sequence>